<dbReference type="EMBL" id="JAWXVI010000001">
    <property type="protein sequence ID" value="MDX6187947.1"/>
    <property type="molecule type" value="Genomic_DNA"/>
</dbReference>
<proteinExistence type="predicted"/>
<sequence>MPPIKKIIYSFLFLFSLSLIGQNNDSKKDYRIEIITIEKNTKDTIIGSFFEIYSGNKRIKAECCTNFDGIDIFTLNPKDIVKNRIDIKVYGLKCKPYKKKFSIKDDLKTTIYLKYGKTDYNNPKEDFDRMYKKLKIQPEPIECGTVE</sequence>
<evidence type="ECO:0000256" key="1">
    <source>
        <dbReference type="SAM" id="SignalP"/>
    </source>
</evidence>
<evidence type="ECO:0000313" key="2">
    <source>
        <dbReference type="EMBL" id="MDX6187947.1"/>
    </source>
</evidence>
<name>A0ABU4R5T9_9FLAO</name>
<organism evidence="2 3">
    <name type="scientific">Flavobacterium cupriresistens</name>
    <dbReference type="NCBI Taxonomy" id="2893885"/>
    <lineage>
        <taxon>Bacteria</taxon>
        <taxon>Pseudomonadati</taxon>
        <taxon>Bacteroidota</taxon>
        <taxon>Flavobacteriia</taxon>
        <taxon>Flavobacteriales</taxon>
        <taxon>Flavobacteriaceae</taxon>
        <taxon>Flavobacterium</taxon>
    </lineage>
</organism>
<accession>A0ABU4R5T9</accession>
<feature type="signal peptide" evidence="1">
    <location>
        <begin position="1"/>
        <end position="21"/>
    </location>
</feature>
<reference evidence="2 3" key="1">
    <citation type="submission" date="2023-11" db="EMBL/GenBank/DDBJ databases">
        <title>Unpublished Manusciprt.</title>
        <authorList>
            <person name="Saticioglu I.B."/>
            <person name="Ay H."/>
            <person name="Ajmi N."/>
            <person name="Altun S."/>
            <person name="Duman M."/>
        </authorList>
    </citation>
    <scope>NUCLEOTIDE SEQUENCE [LARGE SCALE GENOMIC DNA]</scope>
    <source>
        <strain evidence="2 3">Fl-318</strain>
    </source>
</reference>
<evidence type="ECO:0000313" key="3">
    <source>
        <dbReference type="Proteomes" id="UP001273350"/>
    </source>
</evidence>
<protein>
    <submittedName>
        <fullName evidence="2">Uncharacterized protein</fullName>
    </submittedName>
</protein>
<gene>
    <name evidence="2" type="ORF">SGQ83_01175</name>
</gene>
<feature type="chain" id="PRO_5045843901" evidence="1">
    <location>
        <begin position="22"/>
        <end position="147"/>
    </location>
</feature>
<keyword evidence="3" id="KW-1185">Reference proteome</keyword>
<comment type="caution">
    <text evidence="2">The sequence shown here is derived from an EMBL/GenBank/DDBJ whole genome shotgun (WGS) entry which is preliminary data.</text>
</comment>
<dbReference type="Proteomes" id="UP001273350">
    <property type="component" value="Unassembled WGS sequence"/>
</dbReference>
<keyword evidence="1" id="KW-0732">Signal</keyword>
<dbReference type="RefSeq" id="WP_230002640.1">
    <property type="nucleotide sequence ID" value="NZ_CP087134.1"/>
</dbReference>